<gene>
    <name evidence="2" type="ORF">DSL64_28550</name>
</gene>
<reference evidence="2 3" key="1">
    <citation type="submission" date="2018-07" db="EMBL/GenBank/DDBJ databases">
        <title>Dyadobacter roseus sp. nov., isolated from rose rhizosphere soil.</title>
        <authorList>
            <person name="Chen L."/>
        </authorList>
    </citation>
    <scope>NUCLEOTIDE SEQUENCE [LARGE SCALE GENOMIC DNA]</scope>
    <source>
        <strain evidence="2 3">RS19</strain>
    </source>
</reference>
<dbReference type="Pfam" id="PF05168">
    <property type="entry name" value="HEPN"/>
    <property type="match status" value="1"/>
</dbReference>
<evidence type="ECO:0000313" key="3">
    <source>
        <dbReference type="Proteomes" id="UP000256373"/>
    </source>
</evidence>
<dbReference type="SMART" id="SM00748">
    <property type="entry name" value="HEPN"/>
    <property type="match status" value="1"/>
</dbReference>
<dbReference type="PROSITE" id="PS50910">
    <property type="entry name" value="HEPN"/>
    <property type="match status" value="1"/>
</dbReference>
<feature type="domain" description="HEPN" evidence="1">
    <location>
        <begin position="151"/>
        <end position="263"/>
    </location>
</feature>
<dbReference type="InterPro" id="IPR007842">
    <property type="entry name" value="HEPN_dom"/>
</dbReference>
<evidence type="ECO:0000259" key="1">
    <source>
        <dbReference type="PROSITE" id="PS50910"/>
    </source>
</evidence>
<dbReference type="Gene3D" id="1.20.120.330">
    <property type="entry name" value="Nucleotidyltransferases domain 2"/>
    <property type="match status" value="1"/>
</dbReference>
<organism evidence="2 3">
    <name type="scientific">Dyadobacter luteus</name>
    <dbReference type="NCBI Taxonomy" id="2259619"/>
    <lineage>
        <taxon>Bacteria</taxon>
        <taxon>Pseudomonadati</taxon>
        <taxon>Bacteroidota</taxon>
        <taxon>Cytophagia</taxon>
        <taxon>Cytophagales</taxon>
        <taxon>Spirosomataceae</taxon>
        <taxon>Dyadobacter</taxon>
    </lineage>
</organism>
<dbReference type="AlphaFoldDB" id="A0A3D8Y254"/>
<dbReference type="EMBL" id="QNUL01000051">
    <property type="protein sequence ID" value="REA55051.1"/>
    <property type="molecule type" value="Genomic_DNA"/>
</dbReference>
<keyword evidence="3" id="KW-1185">Reference proteome</keyword>
<accession>A0A3D8Y254</accession>
<name>A0A3D8Y254_9BACT</name>
<dbReference type="RefSeq" id="WP_115834387.1">
    <property type="nucleotide sequence ID" value="NZ_QNUL01000051.1"/>
</dbReference>
<comment type="caution">
    <text evidence="2">The sequence shown here is derived from an EMBL/GenBank/DDBJ whole genome shotgun (WGS) entry which is preliminary data.</text>
</comment>
<sequence>MELNGHILSEEQQHDLSGIVEAICLKFDIQHTFLFGFRQAASAACSCFTTNHYAGFKAYCILAVTNTRQSQQHTIQDFLSHHFPDLQITVLSHWSGQVDKLLAEGNRFFCEVFKTGLLLTTSDGYNALSSIHAGTPAQYHEDARQFFSHHSALSKGFLVSARQRFNDRDFKLCLFLLHQAMEQSAIGLIRVWMGYRYNIHHLSRLLTLCCYFSPKIPQIFTNSKKDQILLQKLNRAYLDTRYQNDFQVTVHQAEALLKKVEVFKDISDSLCSCKLASLQEQTNMVATL</sequence>
<dbReference type="OrthoDB" id="634374at2"/>
<dbReference type="SUPFAM" id="SSF81593">
    <property type="entry name" value="Nucleotidyltransferase substrate binding subunit/domain"/>
    <property type="match status" value="1"/>
</dbReference>
<dbReference type="Proteomes" id="UP000256373">
    <property type="component" value="Unassembled WGS sequence"/>
</dbReference>
<protein>
    <recommendedName>
        <fullName evidence="1">HEPN domain-containing protein</fullName>
    </recommendedName>
</protein>
<proteinExistence type="predicted"/>
<evidence type="ECO:0000313" key="2">
    <source>
        <dbReference type="EMBL" id="REA55051.1"/>
    </source>
</evidence>